<dbReference type="PRINTS" id="PR00741">
    <property type="entry name" value="GLHYDRLASE29"/>
</dbReference>
<dbReference type="SMART" id="SM00812">
    <property type="entry name" value="Alpha_L_fucos"/>
    <property type="match status" value="1"/>
</dbReference>
<keyword evidence="4" id="KW-0732">Signal</keyword>
<keyword evidence="10" id="KW-1185">Reference proteome</keyword>
<dbReference type="RefSeq" id="WP_188799603.1">
    <property type="nucleotide sequence ID" value="NZ_BMIZ01000001.1"/>
</dbReference>
<dbReference type="Gene3D" id="3.20.20.80">
    <property type="entry name" value="Glycosidases"/>
    <property type="match status" value="1"/>
</dbReference>
<dbReference type="EMBL" id="CP064030">
    <property type="protein sequence ID" value="QRN55867.1"/>
    <property type="molecule type" value="Genomic_DNA"/>
</dbReference>
<keyword evidence="5" id="KW-0378">Hydrolase</keyword>
<evidence type="ECO:0000313" key="10">
    <source>
        <dbReference type="Proteomes" id="UP000663181"/>
    </source>
</evidence>
<keyword evidence="6" id="KW-0326">Glycosidase</keyword>
<dbReference type="InterPro" id="IPR017853">
    <property type="entry name" value="GH"/>
</dbReference>
<dbReference type="PANTHER" id="PTHR10030:SF37">
    <property type="entry name" value="ALPHA-L-FUCOSIDASE-RELATED"/>
    <property type="match status" value="1"/>
</dbReference>
<sequence length="518" mass="58067">MAGASLAQSTAPTAATLSPHDADLIWQKATAKFEPERRALLSDVDKGISQGPFRADWTSLQSYQAPGWYDDAKFGIFIHWGVYSVPAFGSEWYSRLMYKQGTPEFAHHVATYGPQSKFGYKDFIPMFKAEHFDPQAWAKLFHDAGARYVVPVAEHHDGFAMYDSKLSEWTAAKMGPHRDVVGELSKAVRAEGMHFGVSSHRAEHDWFFDGGRQFDSDVNDPRYAGLYGPAEAHLAKKDEDLYNDWTYVSQAWLDDWLARTTELINDYHPDLIYFDWWIGHPTFRNTLPKMLAYYYNQGAQRGGVVVNYKQGDFVAGAGTLDVERGQLTGIYPEHWQTDTSISNASWGYVEHDTYKSPQELIHLLVDVVSKNGNLLLNIGPRADGTIPEDAQRILLAMGGWLKTNGDAIYATRPWRVFGEGPTEVVGGTFQDTKTKPYTAQDFRFTTKNGVLYAIELGWPAGGKTVIHSIKPGDHVRAVSLLANGKRVDWQQQADGLHLSLPAKPVGDYAYVYQIELAP</sequence>
<dbReference type="InterPro" id="IPR031919">
    <property type="entry name" value="Fucosidase_C"/>
</dbReference>
<evidence type="ECO:0000256" key="3">
    <source>
        <dbReference type="ARBA" id="ARBA00012662"/>
    </source>
</evidence>
<comment type="similarity">
    <text evidence="2">Belongs to the glycosyl hydrolase 29 family.</text>
</comment>
<dbReference type="InterPro" id="IPR057739">
    <property type="entry name" value="Glyco_hydro_29_N"/>
</dbReference>
<accession>A0ABX7GZA8</accession>
<comment type="function">
    <text evidence="1">Alpha-L-fucosidase is responsible for hydrolyzing the alpha-1,6-linked fucose joined to the reducing-end N-acetylglucosamine of the carbohydrate moieties of glycoproteins.</text>
</comment>
<reference evidence="9 10" key="1">
    <citation type="submission" date="2020-10" db="EMBL/GenBank/DDBJ databases">
        <title>Phylogeny of dyella-like bacteria.</title>
        <authorList>
            <person name="Fu J."/>
        </authorList>
    </citation>
    <scope>NUCLEOTIDE SEQUENCE [LARGE SCALE GENOMIC DNA]</scope>
    <source>
        <strain evidence="9 10">DHOB09</strain>
    </source>
</reference>
<evidence type="ECO:0000256" key="1">
    <source>
        <dbReference type="ARBA" id="ARBA00004071"/>
    </source>
</evidence>
<dbReference type="PIRSF" id="PIRSF001092">
    <property type="entry name" value="Alpha-L-fucosidase"/>
    <property type="match status" value="1"/>
</dbReference>
<evidence type="ECO:0000256" key="4">
    <source>
        <dbReference type="ARBA" id="ARBA00022729"/>
    </source>
</evidence>
<evidence type="ECO:0000256" key="6">
    <source>
        <dbReference type="ARBA" id="ARBA00023295"/>
    </source>
</evidence>
<dbReference type="SUPFAM" id="SSF51445">
    <property type="entry name" value="(Trans)glycosidases"/>
    <property type="match status" value="1"/>
</dbReference>
<dbReference type="Proteomes" id="UP000663181">
    <property type="component" value="Chromosome"/>
</dbReference>
<evidence type="ECO:0000259" key="8">
    <source>
        <dbReference type="Pfam" id="PF16757"/>
    </source>
</evidence>
<feature type="domain" description="Glycoside hydrolase family 29 N-terminal" evidence="7">
    <location>
        <begin position="46"/>
        <end position="406"/>
    </location>
</feature>
<gene>
    <name evidence="9" type="ORF">ISN74_10345</name>
</gene>
<evidence type="ECO:0000256" key="2">
    <source>
        <dbReference type="ARBA" id="ARBA00007951"/>
    </source>
</evidence>
<proteinExistence type="inferred from homology"/>
<dbReference type="InterPro" id="IPR013780">
    <property type="entry name" value="Glyco_hydro_b"/>
</dbReference>
<dbReference type="Pfam" id="PF01120">
    <property type="entry name" value="Alpha_L_fucos"/>
    <property type="match status" value="1"/>
</dbReference>
<organism evidence="9 10">
    <name type="scientific">Dyella caseinilytica</name>
    <dbReference type="NCBI Taxonomy" id="1849581"/>
    <lineage>
        <taxon>Bacteria</taxon>
        <taxon>Pseudomonadati</taxon>
        <taxon>Pseudomonadota</taxon>
        <taxon>Gammaproteobacteria</taxon>
        <taxon>Lysobacterales</taxon>
        <taxon>Rhodanobacteraceae</taxon>
        <taxon>Dyella</taxon>
    </lineage>
</organism>
<dbReference type="InterPro" id="IPR000933">
    <property type="entry name" value="Glyco_hydro_29"/>
</dbReference>
<dbReference type="PANTHER" id="PTHR10030">
    <property type="entry name" value="ALPHA-L-FUCOSIDASE"/>
    <property type="match status" value="1"/>
</dbReference>
<evidence type="ECO:0000256" key="5">
    <source>
        <dbReference type="ARBA" id="ARBA00022801"/>
    </source>
</evidence>
<protein>
    <recommendedName>
        <fullName evidence="3">alpha-L-fucosidase</fullName>
        <ecNumber evidence="3">3.2.1.51</ecNumber>
    </recommendedName>
</protein>
<dbReference type="Pfam" id="PF16757">
    <property type="entry name" value="Fucosidase_C"/>
    <property type="match status" value="1"/>
</dbReference>
<dbReference type="Gene3D" id="2.60.40.1180">
    <property type="entry name" value="Golgi alpha-mannosidase II"/>
    <property type="match status" value="1"/>
</dbReference>
<evidence type="ECO:0000313" key="9">
    <source>
        <dbReference type="EMBL" id="QRN55867.1"/>
    </source>
</evidence>
<evidence type="ECO:0000259" key="7">
    <source>
        <dbReference type="Pfam" id="PF01120"/>
    </source>
</evidence>
<dbReference type="EC" id="3.2.1.51" evidence="3"/>
<feature type="domain" description="Alpha-L-fucosidase C-terminal" evidence="8">
    <location>
        <begin position="438"/>
        <end position="514"/>
    </location>
</feature>
<dbReference type="InterPro" id="IPR016286">
    <property type="entry name" value="FUC_metazoa-typ"/>
</dbReference>
<name>A0ABX7GZA8_9GAMM</name>